<feature type="domain" description="F-BAR" evidence="6">
    <location>
        <begin position="2"/>
        <end position="459"/>
    </location>
</feature>
<dbReference type="FunFam" id="1.10.555.10:FF:000044">
    <property type="entry name" value="Rho-gtpase-activating protein 8"/>
    <property type="match status" value="1"/>
</dbReference>
<feature type="compositionally biased region" description="Basic and acidic residues" evidence="3">
    <location>
        <begin position="804"/>
        <end position="816"/>
    </location>
</feature>
<dbReference type="GO" id="GO:0007010">
    <property type="term" value="P:cytoskeleton organization"/>
    <property type="evidence" value="ECO:0007669"/>
    <property type="project" value="TreeGrafter"/>
</dbReference>
<evidence type="ECO:0000259" key="5">
    <source>
        <dbReference type="PROSITE" id="PS50238"/>
    </source>
</evidence>
<feature type="compositionally biased region" description="Basic and acidic residues" evidence="3">
    <location>
        <begin position="739"/>
        <end position="757"/>
    </location>
</feature>
<name>A0A060T6A9_BLAAD</name>
<evidence type="ECO:0000259" key="4">
    <source>
        <dbReference type="PROSITE" id="PS50186"/>
    </source>
</evidence>
<dbReference type="PROSITE" id="PS50186">
    <property type="entry name" value="DEP"/>
    <property type="match status" value="1"/>
</dbReference>
<feature type="region of interest" description="Disordered" evidence="3">
    <location>
        <begin position="697"/>
        <end position="721"/>
    </location>
</feature>
<dbReference type="SMART" id="SM00055">
    <property type="entry name" value="FCH"/>
    <property type="match status" value="1"/>
</dbReference>
<dbReference type="PANTHER" id="PTHR23065:SF17">
    <property type="entry name" value="RHO-GTPASE-ACTIVATING PROTEIN RGD2"/>
    <property type="match status" value="1"/>
</dbReference>
<feature type="coiled-coil region" evidence="2">
    <location>
        <begin position="122"/>
        <end position="149"/>
    </location>
</feature>
<evidence type="ECO:0000256" key="1">
    <source>
        <dbReference type="PROSITE-ProRule" id="PRU01077"/>
    </source>
</evidence>
<dbReference type="GO" id="GO:0007264">
    <property type="term" value="P:small GTPase-mediated signal transduction"/>
    <property type="evidence" value="ECO:0007669"/>
    <property type="project" value="TreeGrafter"/>
</dbReference>
<keyword evidence="1 2" id="KW-0175">Coiled coil</keyword>
<dbReference type="Pfam" id="PF00610">
    <property type="entry name" value="DEP"/>
    <property type="match status" value="1"/>
</dbReference>
<dbReference type="PhylomeDB" id="A0A060T6A9"/>
<evidence type="ECO:0000259" key="6">
    <source>
        <dbReference type="PROSITE" id="PS51741"/>
    </source>
</evidence>
<accession>A0A060T6A9</accession>
<dbReference type="GO" id="GO:0000935">
    <property type="term" value="C:division septum"/>
    <property type="evidence" value="ECO:0007669"/>
    <property type="project" value="TreeGrafter"/>
</dbReference>
<dbReference type="PANTHER" id="PTHR23065">
    <property type="entry name" value="PROLINE-SERINE-THREONINE PHOSPHATASE INTERACTING PROTEIN 1"/>
    <property type="match status" value="1"/>
</dbReference>
<dbReference type="GO" id="GO:0005737">
    <property type="term" value="C:cytoplasm"/>
    <property type="evidence" value="ECO:0007669"/>
    <property type="project" value="TreeGrafter"/>
</dbReference>
<feature type="domain" description="DEP" evidence="4">
    <location>
        <begin position="265"/>
        <end position="334"/>
    </location>
</feature>
<dbReference type="AlphaFoldDB" id="A0A060T6A9"/>
<reference evidence="7" key="2">
    <citation type="submission" date="2014-06" db="EMBL/GenBank/DDBJ databases">
        <title>The complete genome of Blastobotrys (Arxula) adeninivorans LS3 - a yeast of biotechnological interest.</title>
        <authorList>
            <person name="Kunze G."/>
            <person name="Gaillardin C."/>
            <person name="Czernicka M."/>
            <person name="Durrens P."/>
            <person name="Martin T."/>
            <person name="Boer E."/>
            <person name="Gabaldon T."/>
            <person name="Cruz J."/>
            <person name="Talla E."/>
            <person name="Marck C."/>
            <person name="Goffeau A."/>
            <person name="Barbe V."/>
            <person name="Baret P."/>
            <person name="Baronian K."/>
            <person name="Beier S."/>
            <person name="Bleykasten C."/>
            <person name="Bode R."/>
            <person name="Casaregola S."/>
            <person name="Despons L."/>
            <person name="Fairhead C."/>
            <person name="Giersberg M."/>
            <person name="Gierski P."/>
            <person name="Hahnel U."/>
            <person name="Hartmann A."/>
            <person name="Jankowska D."/>
            <person name="Jubin C."/>
            <person name="Jung P."/>
            <person name="Lafontaine I."/>
            <person name="Leh-Louis V."/>
            <person name="Lemaire M."/>
            <person name="Marcet-Houben M."/>
            <person name="Mascher M."/>
            <person name="Morel G."/>
            <person name="Richard G.-F."/>
            <person name="Riechen J."/>
            <person name="Sacerdot C."/>
            <person name="Sarkar A."/>
            <person name="Savel G."/>
            <person name="Schacherer J."/>
            <person name="Sherman D."/>
            <person name="Straub M.-L."/>
            <person name="Stein N."/>
            <person name="Thierry A."/>
            <person name="Trautwein-Schult A."/>
            <person name="Westhof E."/>
            <person name="Worch S."/>
            <person name="Dujon B."/>
            <person name="Souciet J.-L."/>
            <person name="Wincker P."/>
            <person name="Scholz U."/>
            <person name="Neuveglise N."/>
        </authorList>
    </citation>
    <scope>NUCLEOTIDE SEQUENCE</scope>
    <source>
        <strain evidence="7">LS3</strain>
    </source>
</reference>
<dbReference type="InterPro" id="IPR027267">
    <property type="entry name" value="AH/BAR_dom_sf"/>
</dbReference>
<dbReference type="InterPro" id="IPR000591">
    <property type="entry name" value="DEP_dom"/>
</dbReference>
<dbReference type="Pfam" id="PF00620">
    <property type="entry name" value="RhoGAP"/>
    <property type="match status" value="1"/>
</dbReference>
<evidence type="ECO:0000313" key="7">
    <source>
        <dbReference type="EMBL" id="CDP36329.1"/>
    </source>
</evidence>
<dbReference type="InterPro" id="IPR000198">
    <property type="entry name" value="RhoGAP_dom"/>
</dbReference>
<feature type="compositionally biased region" description="Low complexity" evidence="3">
    <location>
        <begin position="176"/>
        <end position="185"/>
    </location>
</feature>
<protein>
    <submittedName>
        <fullName evidence="7">ARAD1B10450p</fullName>
    </submittedName>
</protein>
<dbReference type="Pfam" id="PF00611">
    <property type="entry name" value="FCH"/>
    <property type="match status" value="1"/>
</dbReference>
<evidence type="ECO:0000256" key="3">
    <source>
        <dbReference type="SAM" id="MobiDB-lite"/>
    </source>
</evidence>
<dbReference type="Gene3D" id="1.10.555.10">
    <property type="entry name" value="Rho GTPase activation protein"/>
    <property type="match status" value="1"/>
</dbReference>
<gene>
    <name evidence="7" type="ORF">GNLVRS02_ARAD1B10450g</name>
</gene>
<dbReference type="GO" id="GO:0005886">
    <property type="term" value="C:plasma membrane"/>
    <property type="evidence" value="ECO:0007669"/>
    <property type="project" value="TreeGrafter"/>
</dbReference>
<dbReference type="InterPro" id="IPR036390">
    <property type="entry name" value="WH_DNA-bd_sf"/>
</dbReference>
<dbReference type="Gene3D" id="1.20.1270.60">
    <property type="entry name" value="Arfaptin homology (AH) domain/BAR domain"/>
    <property type="match status" value="2"/>
</dbReference>
<proteinExistence type="predicted"/>
<sequence>MPSFSDSFWTSGYAAGLGVLFEKLHQGCVENDEVLTLAAARAEAEEQYGAKLQDIQLSYAPKKQGFARDDGASLRKAYEGIVSEMADEGRHHVQVAENIRRMVLVPFGKWADEHRQRVDYSHTTLKNKLKSYEKELSEVQKNQKRYFNKCRLLEDLRESEGAEGSPDSPAMSQQNATIAGANAAASVQGKISSDESRVASSSSTAPSSVQATPVMEEQVAESIDILTDPVELGETIYSPDEAAILFQKLLDEIPQKSLKVAILGTYEHVSSGDEIVLWIQQHITKGSLPKAEQFGQGLINSGYLRLVGQVGSKFANSSVMNYQWRKKAFVQAGRMPADSSSSSRDLIAPLGGYLGGTINNYINNPHPDESPEERLTREVKELDHRYRVTVQRCDDLRCNLEESIIDHLKFMERCETDRLKALKAVFLDFLASLSNVVPSIQAAIDKELIFQEAINPLGDLRYILESYRTGPFAPKVTIYDNYYNSTEGQTFGVDLELRSRGDKKRVPFIVSSILSHLDSQYPDLENDEVRLGTWTVSVPLNSTHRLRRSLNTGKPFSKEILHEFQAPIVASVLKLYLVELPDSVVPSQFYDIFKTIYAQHGNDEDPRQRLSAIQNTFAQFRLSNVATLDAICTHLTRLISITQATPEYISQLAQELSHCILRPRTQSSLTIGDRHAYRLVHDLLLHKEAIFRELKRNNSGASASTSRSGSARHAAVNASGNVRRASLQMRLDALSLKIRQSDRHGTKSEEAKVKQEPEGDDNTSENGVTKEPEFSTPPSGPSLSPHELHDPPAQGGQEPQPESQEPKKPKEPKEQEGSSQPASTEGGNDNPIIID</sequence>
<dbReference type="GO" id="GO:0005096">
    <property type="term" value="F:GTPase activator activity"/>
    <property type="evidence" value="ECO:0007669"/>
    <property type="project" value="TreeGrafter"/>
</dbReference>
<feature type="compositionally biased region" description="Low complexity" evidence="3">
    <location>
        <begin position="794"/>
        <end position="803"/>
    </location>
</feature>
<dbReference type="EMBL" id="HG937692">
    <property type="protein sequence ID" value="CDP36329.1"/>
    <property type="molecule type" value="Genomic_DNA"/>
</dbReference>
<feature type="compositionally biased region" description="Low complexity" evidence="3">
    <location>
        <begin position="198"/>
        <end position="208"/>
    </location>
</feature>
<dbReference type="SUPFAM" id="SSF46785">
    <property type="entry name" value="Winged helix' DNA-binding domain"/>
    <property type="match status" value="1"/>
</dbReference>
<reference evidence="7" key="1">
    <citation type="submission" date="2014-02" db="EMBL/GenBank/DDBJ databases">
        <authorList>
            <person name="Genoscope - CEA"/>
        </authorList>
    </citation>
    <scope>NUCLEOTIDE SEQUENCE</scope>
    <source>
        <strain evidence="7">LS3</strain>
    </source>
</reference>
<organism evidence="7">
    <name type="scientific">Blastobotrys adeninivorans</name>
    <name type="common">Yeast</name>
    <name type="synonym">Arxula adeninivorans</name>
    <dbReference type="NCBI Taxonomy" id="409370"/>
    <lineage>
        <taxon>Eukaryota</taxon>
        <taxon>Fungi</taxon>
        <taxon>Dikarya</taxon>
        <taxon>Ascomycota</taxon>
        <taxon>Saccharomycotina</taxon>
        <taxon>Dipodascomycetes</taxon>
        <taxon>Dipodascales</taxon>
        <taxon>Trichomonascaceae</taxon>
        <taxon>Blastobotrys</taxon>
    </lineage>
</organism>
<feature type="domain" description="Rho-GAP" evidence="5">
    <location>
        <begin position="493"/>
        <end position="691"/>
    </location>
</feature>
<dbReference type="PROSITE" id="PS50238">
    <property type="entry name" value="RHOGAP"/>
    <property type="match status" value="1"/>
</dbReference>
<dbReference type="InterPro" id="IPR001060">
    <property type="entry name" value="FCH_dom"/>
</dbReference>
<dbReference type="InterPro" id="IPR031160">
    <property type="entry name" value="F_BAR_dom"/>
</dbReference>
<dbReference type="SUPFAM" id="SSF48350">
    <property type="entry name" value="GTPase activation domain, GAP"/>
    <property type="match status" value="1"/>
</dbReference>
<dbReference type="CDD" id="cd04399">
    <property type="entry name" value="RhoGAP_fRGD2"/>
    <property type="match status" value="1"/>
</dbReference>
<dbReference type="SMART" id="SM00324">
    <property type="entry name" value="RhoGAP"/>
    <property type="match status" value="1"/>
</dbReference>
<feature type="compositionally biased region" description="Low complexity" evidence="3">
    <location>
        <begin position="699"/>
        <end position="715"/>
    </location>
</feature>
<dbReference type="SUPFAM" id="SSF103657">
    <property type="entry name" value="BAR/IMD domain-like"/>
    <property type="match status" value="1"/>
</dbReference>
<feature type="region of interest" description="Disordered" evidence="3">
    <location>
        <begin position="157"/>
        <end position="213"/>
    </location>
</feature>
<dbReference type="PROSITE" id="PS51741">
    <property type="entry name" value="F_BAR"/>
    <property type="match status" value="1"/>
</dbReference>
<evidence type="ECO:0000256" key="2">
    <source>
        <dbReference type="SAM" id="Coils"/>
    </source>
</evidence>
<dbReference type="InterPro" id="IPR008936">
    <property type="entry name" value="Rho_GTPase_activation_prot"/>
</dbReference>
<feature type="region of interest" description="Disordered" evidence="3">
    <location>
        <begin position="738"/>
        <end position="835"/>
    </location>
</feature>